<keyword evidence="1" id="KW-0812">Transmembrane</keyword>
<evidence type="ECO:0000313" key="2">
    <source>
        <dbReference type="EMBL" id="MCP2167017.1"/>
    </source>
</evidence>
<organism evidence="2 3">
    <name type="scientific">Goodfellowiella coeruleoviolacea</name>
    <dbReference type="NCBI Taxonomy" id="334858"/>
    <lineage>
        <taxon>Bacteria</taxon>
        <taxon>Bacillati</taxon>
        <taxon>Actinomycetota</taxon>
        <taxon>Actinomycetes</taxon>
        <taxon>Pseudonocardiales</taxon>
        <taxon>Pseudonocardiaceae</taxon>
        <taxon>Goodfellowiella</taxon>
    </lineage>
</organism>
<dbReference type="SUPFAM" id="SSF48452">
    <property type="entry name" value="TPR-like"/>
    <property type="match status" value="1"/>
</dbReference>
<evidence type="ECO:0000256" key="1">
    <source>
        <dbReference type="SAM" id="Phobius"/>
    </source>
</evidence>
<dbReference type="InterPro" id="IPR011990">
    <property type="entry name" value="TPR-like_helical_dom_sf"/>
</dbReference>
<reference evidence="2" key="1">
    <citation type="submission" date="2022-06" db="EMBL/GenBank/DDBJ databases">
        <title>Genomic Encyclopedia of Archaeal and Bacterial Type Strains, Phase II (KMG-II): from individual species to whole genera.</title>
        <authorList>
            <person name="Goeker M."/>
        </authorList>
    </citation>
    <scope>NUCLEOTIDE SEQUENCE</scope>
    <source>
        <strain evidence="2">DSM 43935</strain>
    </source>
</reference>
<dbReference type="EMBL" id="JAMTCK010000008">
    <property type="protein sequence ID" value="MCP2167017.1"/>
    <property type="molecule type" value="Genomic_DNA"/>
</dbReference>
<keyword evidence="3" id="KW-1185">Reference proteome</keyword>
<sequence>MRVLRLFLRPAVLLATAVLAAVVWQVVAGGTGVPGAAAGLVGALVGLLLELAALQLGILLGALAWGVRVHHVQIGVGAKLREWTTPARRVVLRAVPLLFSVGIGPGRPRVRPRMWLTAGCSALVGLAAVAGTWLVSATPFGWGLALGATANLVHALLPRRTPESTSTGWFLFALPRLTGRRAAELDAAPLVSRVTDAVEAGDLGTAEQGAAELARLHPDLRTATSARVLVLTAQARYAEALALVSQLMQEKDQTPREMAFSLAGMAGLTATTVEAGQLPPDVGLPTARRAVEGAEALGYPRYRLTGTLALLALLDGDPHQAITLATQAAEQSESGLSRADDLATLARAQMAAGDNAAARTALADAERLAAWWPRVVTTRARLDIS</sequence>
<protein>
    <recommendedName>
        <fullName evidence="4">Tetratricopeptide repeat protein</fullName>
    </recommendedName>
</protein>
<keyword evidence="1" id="KW-0472">Membrane</keyword>
<dbReference type="AlphaFoldDB" id="A0AAE3KHL9"/>
<evidence type="ECO:0000313" key="3">
    <source>
        <dbReference type="Proteomes" id="UP001206128"/>
    </source>
</evidence>
<accession>A0AAE3KHL9</accession>
<name>A0AAE3KHL9_9PSEU</name>
<dbReference type="Proteomes" id="UP001206128">
    <property type="component" value="Unassembled WGS sequence"/>
</dbReference>
<dbReference type="RefSeq" id="WP_253773439.1">
    <property type="nucleotide sequence ID" value="NZ_JAMTCK010000008.1"/>
</dbReference>
<proteinExistence type="predicted"/>
<evidence type="ECO:0008006" key="4">
    <source>
        <dbReference type="Google" id="ProtNLM"/>
    </source>
</evidence>
<gene>
    <name evidence="2" type="ORF">LX83_003889</name>
</gene>
<comment type="caution">
    <text evidence="2">The sequence shown here is derived from an EMBL/GenBank/DDBJ whole genome shotgun (WGS) entry which is preliminary data.</text>
</comment>
<feature type="transmembrane region" description="Helical" evidence="1">
    <location>
        <begin position="38"/>
        <end position="65"/>
    </location>
</feature>
<keyword evidence="1" id="KW-1133">Transmembrane helix</keyword>
<feature type="transmembrane region" description="Helical" evidence="1">
    <location>
        <begin position="114"/>
        <end position="134"/>
    </location>
</feature>